<comment type="caution">
    <text evidence="2">The sequence shown here is derived from an EMBL/GenBank/DDBJ whole genome shotgun (WGS) entry which is preliminary data.</text>
</comment>
<dbReference type="Pfam" id="PF00583">
    <property type="entry name" value="Acetyltransf_1"/>
    <property type="match status" value="1"/>
</dbReference>
<dbReference type="Gene3D" id="3.40.630.30">
    <property type="match status" value="1"/>
</dbReference>
<reference evidence="3" key="1">
    <citation type="submission" date="2016-06" db="EMBL/GenBank/DDBJ databases">
        <title>Draft genome sequence of Desulfoplanes formicivorans strain Pf12B.</title>
        <authorList>
            <person name="Watanabe M."/>
            <person name="Kojima H."/>
            <person name="Fukui M."/>
        </authorList>
    </citation>
    <scope>NUCLEOTIDE SEQUENCE [LARGE SCALE GENOMIC DNA]</scope>
    <source>
        <strain evidence="3">Pf12B</strain>
    </source>
</reference>
<dbReference type="GO" id="GO:0016747">
    <property type="term" value="F:acyltransferase activity, transferring groups other than amino-acyl groups"/>
    <property type="evidence" value="ECO:0007669"/>
    <property type="project" value="InterPro"/>
</dbReference>
<evidence type="ECO:0000259" key="1">
    <source>
        <dbReference type="Pfam" id="PF00583"/>
    </source>
</evidence>
<gene>
    <name evidence="2" type="ORF">DPF_1671</name>
</gene>
<dbReference type="CDD" id="cd04301">
    <property type="entry name" value="NAT_SF"/>
    <property type="match status" value="1"/>
</dbReference>
<organism evidence="2 3">
    <name type="scientific">Desulfoplanes formicivorans</name>
    <dbReference type="NCBI Taxonomy" id="1592317"/>
    <lineage>
        <taxon>Bacteria</taxon>
        <taxon>Pseudomonadati</taxon>
        <taxon>Thermodesulfobacteriota</taxon>
        <taxon>Desulfovibrionia</taxon>
        <taxon>Desulfovibrionales</taxon>
        <taxon>Desulfoplanaceae</taxon>
        <taxon>Desulfoplanes</taxon>
    </lineage>
</organism>
<sequence>MRVQLLQRLAADPGVYTPGLATRICPFAPDHATGIARLTYALYGETYPVDIWYDPDELCARHASGEVHTLVCLTSDDTVVGVHAMFQSSAPHPGMKELGMMMVAPAYRKRGIASDLVKATMTYFDETPSLHALYGEAVCNHLISQKMAESFHFPYTGLEVALMPVNEGRSEDVGSRERTACLFFSIIKEDGGQTLFIPPVYEEMIKKLYAGVPVSRRFKADGQEEGSGSTEMRVERFEAPSIRRIHLSHVGGDGVEVLDGELEDDSFEVNQVFISLASPGAGLICSGLRRRGFYFGAVLPGWFGVDAMMMQKTPNHFSQIQILSEKTRELCNAIERDRREVMALCSQVEDPAVTI</sequence>
<dbReference type="InterPro" id="IPR000182">
    <property type="entry name" value="GNAT_dom"/>
</dbReference>
<keyword evidence="3" id="KW-1185">Reference proteome</keyword>
<dbReference type="STRING" id="1592317.DPF_1671"/>
<evidence type="ECO:0000313" key="2">
    <source>
        <dbReference type="EMBL" id="GAU08952.1"/>
    </source>
</evidence>
<protein>
    <recommendedName>
        <fullName evidence="1">N-acetyltransferase domain-containing protein</fullName>
    </recommendedName>
</protein>
<dbReference type="Proteomes" id="UP000095200">
    <property type="component" value="Unassembled WGS sequence"/>
</dbReference>
<dbReference type="SUPFAM" id="SSF55729">
    <property type="entry name" value="Acyl-CoA N-acyltransferases (Nat)"/>
    <property type="match status" value="1"/>
</dbReference>
<dbReference type="EMBL" id="BDFE01000016">
    <property type="protein sequence ID" value="GAU08952.1"/>
    <property type="molecule type" value="Genomic_DNA"/>
</dbReference>
<dbReference type="AlphaFoldDB" id="A0A194AFU1"/>
<dbReference type="RefSeq" id="WP_069859000.1">
    <property type="nucleotide sequence ID" value="NZ_BDFE01000016.1"/>
</dbReference>
<dbReference type="InterPro" id="IPR016181">
    <property type="entry name" value="Acyl_CoA_acyltransferase"/>
</dbReference>
<evidence type="ECO:0000313" key="3">
    <source>
        <dbReference type="Proteomes" id="UP000095200"/>
    </source>
</evidence>
<accession>A0A194AFU1</accession>
<proteinExistence type="predicted"/>
<name>A0A194AFU1_9BACT</name>
<feature type="domain" description="N-acetyltransferase" evidence="1">
    <location>
        <begin position="53"/>
        <end position="153"/>
    </location>
</feature>